<gene>
    <name evidence="2" type="ORF">SAMN05443429_11049</name>
</gene>
<dbReference type="PANTHER" id="PTHR43546">
    <property type="entry name" value="UPF0173 METAL-DEPENDENT HYDROLASE MJ1163-RELATED"/>
    <property type="match status" value="1"/>
</dbReference>
<evidence type="ECO:0000313" key="2">
    <source>
        <dbReference type="EMBL" id="SHJ14133.1"/>
    </source>
</evidence>
<dbReference type="SMART" id="SM00849">
    <property type="entry name" value="Lactamase_B"/>
    <property type="match status" value="1"/>
</dbReference>
<proteinExistence type="predicted"/>
<dbReference type="OrthoDB" id="9789133at2"/>
<accession>A0A1M6GW05</accession>
<sequence>MKFTFLGQNCFLIEHDGITIITDPFYNFQKEKSGFDISAQKIDYVVITHAHQDHIADVEEVLKHHPEATVIGQPEICGHFNHPKSIDINLGGTAKLSGLEISMVAAQHTSSFPDGSYGGEPCGYIFSLEGKNIYFAGDTGVTADMAYFPKLFGEISAAILPVGSHYTMCAKKASFAAAELLKTQKVVGCHFDTFPPITINHDEAKKHFAERNIEFTLPELGEHFEL</sequence>
<evidence type="ECO:0000313" key="3">
    <source>
        <dbReference type="Proteomes" id="UP000184335"/>
    </source>
</evidence>
<protein>
    <submittedName>
        <fullName evidence="2">L-ascorbate metabolism protein UlaG, beta-lactamase superfamily</fullName>
    </submittedName>
</protein>
<dbReference type="PANTHER" id="PTHR43546:SF3">
    <property type="entry name" value="UPF0173 METAL-DEPENDENT HYDROLASE MJ1163"/>
    <property type="match status" value="1"/>
</dbReference>
<dbReference type="RefSeq" id="WP_073180568.1">
    <property type="nucleotide sequence ID" value="NZ_FQYI01000010.1"/>
</dbReference>
<organism evidence="2 3">
    <name type="scientific">Cruoricaptor ignavus</name>
    <dbReference type="NCBI Taxonomy" id="1118202"/>
    <lineage>
        <taxon>Bacteria</taxon>
        <taxon>Pseudomonadati</taxon>
        <taxon>Bacteroidota</taxon>
        <taxon>Flavobacteriia</taxon>
        <taxon>Flavobacteriales</taxon>
        <taxon>Weeksellaceae</taxon>
        <taxon>Cruoricaptor</taxon>
    </lineage>
</organism>
<dbReference type="Proteomes" id="UP000184335">
    <property type="component" value="Unassembled WGS sequence"/>
</dbReference>
<dbReference type="Gene3D" id="3.60.15.10">
    <property type="entry name" value="Ribonuclease Z/Hydroxyacylglutathione hydrolase-like"/>
    <property type="match status" value="1"/>
</dbReference>
<name>A0A1M6GW05_9FLAO</name>
<dbReference type="InterPro" id="IPR036866">
    <property type="entry name" value="RibonucZ/Hydroxyglut_hydro"/>
</dbReference>
<dbReference type="InterPro" id="IPR050114">
    <property type="entry name" value="UPF0173_UPF0282_UlaG_hydrolase"/>
</dbReference>
<feature type="domain" description="Metallo-beta-lactamase" evidence="1">
    <location>
        <begin position="7"/>
        <end position="190"/>
    </location>
</feature>
<reference evidence="2 3" key="1">
    <citation type="submission" date="2016-11" db="EMBL/GenBank/DDBJ databases">
        <authorList>
            <person name="Jaros S."/>
            <person name="Januszkiewicz K."/>
            <person name="Wedrychowicz H."/>
        </authorList>
    </citation>
    <scope>NUCLEOTIDE SEQUENCE [LARGE SCALE GENOMIC DNA]</scope>
    <source>
        <strain evidence="2 3">DSM 25479</strain>
    </source>
</reference>
<dbReference type="AlphaFoldDB" id="A0A1M6GW05"/>
<dbReference type="EMBL" id="FQYI01000010">
    <property type="protein sequence ID" value="SHJ14133.1"/>
    <property type="molecule type" value="Genomic_DNA"/>
</dbReference>
<dbReference type="SUPFAM" id="SSF56281">
    <property type="entry name" value="Metallo-hydrolase/oxidoreductase"/>
    <property type="match status" value="1"/>
</dbReference>
<dbReference type="STRING" id="1118202.SAMN05443429_11049"/>
<dbReference type="NCBIfam" id="NF001911">
    <property type="entry name" value="PRK00685.1"/>
    <property type="match status" value="1"/>
</dbReference>
<dbReference type="Pfam" id="PF13483">
    <property type="entry name" value="Lactamase_B_3"/>
    <property type="match status" value="1"/>
</dbReference>
<dbReference type="InterPro" id="IPR001279">
    <property type="entry name" value="Metallo-B-lactamas"/>
</dbReference>
<evidence type="ECO:0000259" key="1">
    <source>
        <dbReference type="SMART" id="SM00849"/>
    </source>
</evidence>
<keyword evidence="3" id="KW-1185">Reference proteome</keyword>